<dbReference type="AlphaFoldDB" id="A0A6J7EGV7"/>
<gene>
    <name evidence="1" type="ORF">UFOPK3401_01386</name>
</gene>
<organism evidence="1">
    <name type="scientific">freshwater metagenome</name>
    <dbReference type="NCBI Taxonomy" id="449393"/>
    <lineage>
        <taxon>unclassified sequences</taxon>
        <taxon>metagenomes</taxon>
        <taxon>ecological metagenomes</taxon>
    </lineage>
</organism>
<dbReference type="EMBL" id="CAFBLM010000087">
    <property type="protein sequence ID" value="CAB4880314.1"/>
    <property type="molecule type" value="Genomic_DNA"/>
</dbReference>
<protein>
    <submittedName>
        <fullName evidence="1">Unannotated protein</fullName>
    </submittedName>
</protein>
<evidence type="ECO:0000313" key="1">
    <source>
        <dbReference type="EMBL" id="CAB4880314.1"/>
    </source>
</evidence>
<reference evidence="1" key="1">
    <citation type="submission" date="2020-05" db="EMBL/GenBank/DDBJ databases">
        <authorList>
            <person name="Chiriac C."/>
            <person name="Salcher M."/>
            <person name="Ghai R."/>
            <person name="Kavagutti S V."/>
        </authorList>
    </citation>
    <scope>NUCLEOTIDE SEQUENCE</scope>
</reference>
<sequence length="165" mass="17330">MVADVTKGIPAGPFELIVSTQSVADADAESVVAQYGGDNSPHHDPSGLDDGPRARTLRMIAGALGPQGTYLAIEPLPTPDAMRAFVSEAAAAGLELSFLGFTPFDVFGQPHAYPVAVFRRRNDIEEECIGAGAPLPDVDIGASYVQAVIDHLPHVRQGHACAEEK</sequence>
<accession>A0A6J7EGV7</accession>
<proteinExistence type="predicted"/>
<name>A0A6J7EGV7_9ZZZZ</name>